<protein>
    <submittedName>
        <fullName evidence="1">Uncharacterized protein</fullName>
    </submittedName>
</protein>
<accession>A0A644U7S1</accession>
<reference evidence="1" key="1">
    <citation type="submission" date="2019-08" db="EMBL/GenBank/DDBJ databases">
        <authorList>
            <person name="Kucharzyk K."/>
            <person name="Murdoch R.W."/>
            <person name="Higgins S."/>
            <person name="Loffler F."/>
        </authorList>
    </citation>
    <scope>NUCLEOTIDE SEQUENCE</scope>
</reference>
<dbReference type="EMBL" id="VSSQ01000084">
    <property type="protein sequence ID" value="MPL74994.1"/>
    <property type="molecule type" value="Genomic_DNA"/>
</dbReference>
<sequence length="107" mass="12385">MLAVIKAIMVIIAGVLIGMPLLNADRETSEPTEEGLTHNPKETVFTALGEIEFEYQMNKLEDDDYEELKSKYQLQALDLLNEEDQEFDREIEEQLKKHTKNKKDEEA</sequence>
<comment type="caution">
    <text evidence="1">The sequence shown here is derived from an EMBL/GenBank/DDBJ whole genome shotgun (WGS) entry which is preliminary data.</text>
</comment>
<proteinExistence type="predicted"/>
<evidence type="ECO:0000313" key="1">
    <source>
        <dbReference type="EMBL" id="MPL74994.1"/>
    </source>
</evidence>
<gene>
    <name evidence="1" type="ORF">SDC9_20813</name>
</gene>
<name>A0A644U7S1_9ZZZZ</name>
<dbReference type="AlphaFoldDB" id="A0A644U7S1"/>
<organism evidence="1">
    <name type="scientific">bioreactor metagenome</name>
    <dbReference type="NCBI Taxonomy" id="1076179"/>
    <lineage>
        <taxon>unclassified sequences</taxon>
        <taxon>metagenomes</taxon>
        <taxon>ecological metagenomes</taxon>
    </lineage>
</organism>